<feature type="transmembrane region" description="Helical" evidence="7">
    <location>
        <begin position="319"/>
        <end position="340"/>
    </location>
</feature>
<dbReference type="InterPro" id="IPR006043">
    <property type="entry name" value="NCS2"/>
</dbReference>
<protein>
    <submittedName>
        <fullName evidence="8">Xanthine/uracil permease</fullName>
    </submittedName>
</protein>
<evidence type="ECO:0000256" key="5">
    <source>
        <dbReference type="ARBA" id="ARBA00022989"/>
    </source>
</evidence>
<feature type="transmembrane region" description="Helical" evidence="7">
    <location>
        <begin position="406"/>
        <end position="426"/>
    </location>
</feature>
<evidence type="ECO:0000313" key="9">
    <source>
        <dbReference type="Proteomes" id="UP000219636"/>
    </source>
</evidence>
<name>A0A285SDT5_9BACL</name>
<dbReference type="EMBL" id="OBMQ01000004">
    <property type="protein sequence ID" value="SOC06035.1"/>
    <property type="molecule type" value="Genomic_DNA"/>
</dbReference>
<dbReference type="NCBIfam" id="NF037981">
    <property type="entry name" value="NCS2_1"/>
    <property type="match status" value="1"/>
</dbReference>
<dbReference type="Pfam" id="PF00860">
    <property type="entry name" value="Xan_ur_permease"/>
    <property type="match status" value="1"/>
</dbReference>
<feature type="transmembrane region" description="Helical" evidence="7">
    <location>
        <begin position="379"/>
        <end position="400"/>
    </location>
</feature>
<evidence type="ECO:0000256" key="2">
    <source>
        <dbReference type="ARBA" id="ARBA00008821"/>
    </source>
</evidence>
<dbReference type="PANTHER" id="PTHR42810">
    <property type="entry name" value="PURINE PERMEASE C1399.01C-RELATED"/>
    <property type="match status" value="1"/>
</dbReference>
<evidence type="ECO:0000256" key="7">
    <source>
        <dbReference type="SAM" id="Phobius"/>
    </source>
</evidence>
<dbReference type="PANTHER" id="PTHR42810:SF1">
    <property type="entry name" value="PURINE PERMEASE YWDJ-RELATED"/>
    <property type="match status" value="1"/>
</dbReference>
<feature type="transmembrane region" description="Helical" evidence="7">
    <location>
        <begin position="104"/>
        <end position="123"/>
    </location>
</feature>
<feature type="transmembrane region" description="Helical" evidence="7">
    <location>
        <begin position="280"/>
        <end position="307"/>
    </location>
</feature>
<keyword evidence="5 7" id="KW-1133">Transmembrane helix</keyword>
<feature type="transmembrane region" description="Helical" evidence="7">
    <location>
        <begin position="191"/>
        <end position="210"/>
    </location>
</feature>
<dbReference type="RefSeq" id="WP_097073120.1">
    <property type="nucleotide sequence ID" value="NZ_OBMQ01000004.1"/>
</dbReference>
<proteinExistence type="inferred from homology"/>
<keyword evidence="9" id="KW-1185">Reference proteome</keyword>
<comment type="subcellular location">
    <subcellularLocation>
        <location evidence="1">Membrane</location>
        <topology evidence="1">Multi-pass membrane protein</topology>
    </subcellularLocation>
</comment>
<comment type="similarity">
    <text evidence="2">Belongs to the nucleobase:cation symporter-2 (NCS2) (TC 2.A.40) family.</text>
</comment>
<evidence type="ECO:0000256" key="3">
    <source>
        <dbReference type="ARBA" id="ARBA00022448"/>
    </source>
</evidence>
<sequence>MKLSKLDTSIGALQWFIFLLANSLTIPIIVGQVFQLPPEEISGLMQRTFFVVGLSSLLSGFLGHRLPIPDGPAGIWLAIFTLMGQMAMIEGVSHVNNSLQLLEGAMILAGIILLVVSITGWMTKLLTYFTPLVNGVYLTILGFQLCSIFLEGMFDVNPTSTSIQMGVVLLSFGTFLLVLFLGVWGKGWLKSYAVLIGMVIGSVLFILFFGTHSFPKKDSIISFPEIFAWGPPKIDTSMIVSAILVAIVLILSIIASIAAMKHVLSTQNEHRKEGTLKSAGVISGANTIISAIFSVVGVVPYTVTASFVQMTGQNKMKPYIIASFLLAFIAFFPSIYTIFAMLPGPIANGAMLASYTTMAGIGISTVLKEPLDQRRITILSISLSLGISVMFLPEVVISAFPPLLQYVISNGVMVGLITALILEHVWKTK</sequence>
<dbReference type="Proteomes" id="UP000219636">
    <property type="component" value="Unassembled WGS sequence"/>
</dbReference>
<gene>
    <name evidence="8" type="ORF">SAMN05880501_104164</name>
</gene>
<evidence type="ECO:0000313" key="8">
    <source>
        <dbReference type="EMBL" id="SOC06035.1"/>
    </source>
</evidence>
<organism evidence="8 9">
    <name type="scientific">Ureibacillus xyleni</name>
    <dbReference type="NCBI Taxonomy" id="614648"/>
    <lineage>
        <taxon>Bacteria</taxon>
        <taxon>Bacillati</taxon>
        <taxon>Bacillota</taxon>
        <taxon>Bacilli</taxon>
        <taxon>Bacillales</taxon>
        <taxon>Caryophanaceae</taxon>
        <taxon>Ureibacillus</taxon>
    </lineage>
</organism>
<feature type="transmembrane region" description="Helical" evidence="7">
    <location>
        <begin position="135"/>
        <end position="154"/>
    </location>
</feature>
<accession>A0A285SDT5</accession>
<dbReference type="GO" id="GO:0005886">
    <property type="term" value="C:plasma membrane"/>
    <property type="evidence" value="ECO:0007669"/>
    <property type="project" value="TreeGrafter"/>
</dbReference>
<keyword evidence="6 7" id="KW-0472">Membrane</keyword>
<feature type="transmembrane region" description="Helical" evidence="7">
    <location>
        <begin position="239"/>
        <end position="260"/>
    </location>
</feature>
<dbReference type="AlphaFoldDB" id="A0A285SDT5"/>
<evidence type="ECO:0000256" key="1">
    <source>
        <dbReference type="ARBA" id="ARBA00004141"/>
    </source>
</evidence>
<feature type="transmembrane region" description="Helical" evidence="7">
    <location>
        <begin position="48"/>
        <end position="67"/>
    </location>
</feature>
<dbReference type="GO" id="GO:0042907">
    <property type="term" value="F:xanthine transmembrane transporter activity"/>
    <property type="evidence" value="ECO:0007669"/>
    <property type="project" value="TreeGrafter"/>
</dbReference>
<feature type="transmembrane region" description="Helical" evidence="7">
    <location>
        <begin position="12"/>
        <end position="36"/>
    </location>
</feature>
<evidence type="ECO:0000256" key="4">
    <source>
        <dbReference type="ARBA" id="ARBA00022692"/>
    </source>
</evidence>
<keyword evidence="3" id="KW-0813">Transport</keyword>
<feature type="transmembrane region" description="Helical" evidence="7">
    <location>
        <begin position="73"/>
        <end position="92"/>
    </location>
</feature>
<evidence type="ECO:0000256" key="6">
    <source>
        <dbReference type="ARBA" id="ARBA00023136"/>
    </source>
</evidence>
<dbReference type="OrthoDB" id="5597247at2"/>
<feature type="transmembrane region" description="Helical" evidence="7">
    <location>
        <begin position="166"/>
        <end position="185"/>
    </location>
</feature>
<keyword evidence="4 7" id="KW-0812">Transmembrane</keyword>
<reference evidence="9" key="1">
    <citation type="submission" date="2017-08" db="EMBL/GenBank/DDBJ databases">
        <authorList>
            <person name="Varghese N."/>
            <person name="Submissions S."/>
        </authorList>
    </citation>
    <scope>NUCLEOTIDE SEQUENCE [LARGE SCALE GENOMIC DNA]</scope>
    <source>
        <strain evidence="9">JC22</strain>
    </source>
</reference>